<dbReference type="Gene3D" id="3.40.630.30">
    <property type="match status" value="1"/>
</dbReference>
<name>A0A814DD45_9BILA</name>
<dbReference type="SUPFAM" id="SSF55729">
    <property type="entry name" value="Acyl-CoA N-acyltransferases (Nat)"/>
    <property type="match status" value="1"/>
</dbReference>
<dbReference type="CDD" id="cd04301">
    <property type="entry name" value="NAT_SF"/>
    <property type="match status" value="1"/>
</dbReference>
<evidence type="ECO:0000313" key="2">
    <source>
        <dbReference type="EMBL" id="CAF0953731.1"/>
    </source>
</evidence>
<evidence type="ECO:0000313" key="3">
    <source>
        <dbReference type="EMBL" id="CAF4151426.1"/>
    </source>
</evidence>
<dbReference type="AlphaFoldDB" id="A0A814DD45"/>
<dbReference type="Proteomes" id="UP000663891">
    <property type="component" value="Unassembled WGS sequence"/>
</dbReference>
<dbReference type="GO" id="GO:0016747">
    <property type="term" value="F:acyltransferase activity, transferring groups other than amino-acyl groups"/>
    <property type="evidence" value="ECO:0007669"/>
    <property type="project" value="InterPro"/>
</dbReference>
<protein>
    <recommendedName>
        <fullName evidence="1">N-acetyltransferase domain-containing protein</fullName>
    </recommendedName>
</protein>
<comment type="caution">
    <text evidence="2">The sequence shown here is derived from an EMBL/GenBank/DDBJ whole genome shotgun (WGS) entry which is preliminary data.</text>
</comment>
<evidence type="ECO:0000313" key="4">
    <source>
        <dbReference type="Proteomes" id="UP000663891"/>
    </source>
</evidence>
<evidence type="ECO:0000259" key="1">
    <source>
        <dbReference type="PROSITE" id="PS51186"/>
    </source>
</evidence>
<dbReference type="OrthoDB" id="5689at2759"/>
<feature type="domain" description="N-acetyltransferase" evidence="1">
    <location>
        <begin position="13"/>
        <end position="179"/>
    </location>
</feature>
<reference evidence="2" key="1">
    <citation type="submission" date="2021-02" db="EMBL/GenBank/DDBJ databases">
        <authorList>
            <person name="Nowell W R."/>
        </authorList>
    </citation>
    <scope>NUCLEOTIDE SEQUENCE</scope>
</reference>
<dbReference type="Proteomes" id="UP000663881">
    <property type="component" value="Unassembled WGS sequence"/>
</dbReference>
<organism evidence="2 4">
    <name type="scientific">Adineta steineri</name>
    <dbReference type="NCBI Taxonomy" id="433720"/>
    <lineage>
        <taxon>Eukaryota</taxon>
        <taxon>Metazoa</taxon>
        <taxon>Spiralia</taxon>
        <taxon>Gnathifera</taxon>
        <taxon>Rotifera</taxon>
        <taxon>Eurotatoria</taxon>
        <taxon>Bdelloidea</taxon>
        <taxon>Adinetida</taxon>
        <taxon>Adinetidae</taxon>
        <taxon>Adineta</taxon>
    </lineage>
</organism>
<dbReference type="InterPro" id="IPR016181">
    <property type="entry name" value="Acyl_CoA_acyltransferase"/>
</dbReference>
<proteinExistence type="predicted"/>
<dbReference type="Pfam" id="PF00583">
    <property type="entry name" value="Acetyltransf_1"/>
    <property type="match status" value="1"/>
</dbReference>
<sequence>MISIDSNHKVDSLTYRVATTSDCDLLVPLINNAYRGPLSYQGWTNETELIPVSRTNPNQLLNLINTGGNIILMFFGENDQILKGCISLLHQTECKSARIGLFSVRPDLQARGYGKFILSTAENYALNNWNVEYIELSALIQRPELIAYYSRRGYIDTGKRQPFIITTVLSECTMRDDLELCTMVKYVKIKCL</sequence>
<dbReference type="PROSITE" id="PS51186">
    <property type="entry name" value="GNAT"/>
    <property type="match status" value="1"/>
</dbReference>
<accession>A0A814DD45</accession>
<dbReference type="InterPro" id="IPR000182">
    <property type="entry name" value="GNAT_dom"/>
</dbReference>
<dbReference type="EMBL" id="CAJOAY010006815">
    <property type="protein sequence ID" value="CAF4151426.1"/>
    <property type="molecule type" value="Genomic_DNA"/>
</dbReference>
<gene>
    <name evidence="3" type="ORF">OKA104_LOCUS38271</name>
    <name evidence="2" type="ORF">VCS650_LOCUS12214</name>
</gene>
<dbReference type="EMBL" id="CAJNON010000093">
    <property type="protein sequence ID" value="CAF0953731.1"/>
    <property type="molecule type" value="Genomic_DNA"/>
</dbReference>